<dbReference type="AlphaFoldDB" id="A0A914KWB4"/>
<feature type="compositionally biased region" description="Polar residues" evidence="4">
    <location>
        <begin position="96"/>
        <end position="108"/>
    </location>
</feature>
<dbReference type="InterPro" id="IPR035979">
    <property type="entry name" value="RBD_domain_sf"/>
</dbReference>
<dbReference type="SMART" id="SM00360">
    <property type="entry name" value="RRM"/>
    <property type="match status" value="1"/>
</dbReference>
<dbReference type="PANTHER" id="PTHR13976">
    <property type="entry name" value="HETEROGENEOUS NUCLEAR RIBONUCLEOPROTEIN-RELATED"/>
    <property type="match status" value="1"/>
</dbReference>
<name>A0A914KWB4_MELIC</name>
<evidence type="ECO:0000313" key="7">
    <source>
        <dbReference type="WBParaSite" id="Minc3s00144g05938"/>
    </source>
</evidence>
<keyword evidence="2 3" id="KW-0694">RNA-binding</keyword>
<keyword evidence="1" id="KW-0677">Repeat</keyword>
<organism evidence="6 7">
    <name type="scientific">Meloidogyne incognita</name>
    <name type="common">Southern root-knot nematode worm</name>
    <name type="synonym">Oxyuris incognita</name>
    <dbReference type="NCBI Taxonomy" id="6306"/>
    <lineage>
        <taxon>Eukaryota</taxon>
        <taxon>Metazoa</taxon>
        <taxon>Ecdysozoa</taxon>
        <taxon>Nematoda</taxon>
        <taxon>Chromadorea</taxon>
        <taxon>Rhabditida</taxon>
        <taxon>Tylenchina</taxon>
        <taxon>Tylenchomorpha</taxon>
        <taxon>Tylenchoidea</taxon>
        <taxon>Meloidogynidae</taxon>
        <taxon>Meloidogyninae</taxon>
        <taxon>Meloidogyne</taxon>
        <taxon>Meloidogyne incognita group</taxon>
    </lineage>
</organism>
<dbReference type="InterPro" id="IPR000504">
    <property type="entry name" value="RRM_dom"/>
</dbReference>
<dbReference type="WBParaSite" id="Minc3s00144g05938">
    <property type="protein sequence ID" value="Minc3s00144g05938"/>
    <property type="gene ID" value="Minc3s00144g05938"/>
</dbReference>
<dbReference type="SUPFAM" id="SSF54928">
    <property type="entry name" value="RNA-binding domain, RBD"/>
    <property type="match status" value="1"/>
</dbReference>
<evidence type="ECO:0000259" key="5">
    <source>
        <dbReference type="PROSITE" id="PS50102"/>
    </source>
</evidence>
<dbReference type="GO" id="GO:0003723">
    <property type="term" value="F:RNA binding"/>
    <property type="evidence" value="ECO:0007669"/>
    <property type="project" value="UniProtKB-UniRule"/>
</dbReference>
<dbReference type="InterPro" id="IPR050666">
    <property type="entry name" value="ESRP"/>
</dbReference>
<feature type="domain" description="RRM" evidence="5">
    <location>
        <begin position="4"/>
        <end position="77"/>
    </location>
</feature>
<feature type="region of interest" description="Disordered" evidence="4">
    <location>
        <begin position="95"/>
        <end position="116"/>
    </location>
</feature>
<protein>
    <submittedName>
        <fullName evidence="7">RRM domain-containing protein</fullName>
    </submittedName>
</protein>
<evidence type="ECO:0000313" key="6">
    <source>
        <dbReference type="Proteomes" id="UP000887563"/>
    </source>
</evidence>
<dbReference type="Proteomes" id="UP000887563">
    <property type="component" value="Unplaced"/>
</dbReference>
<dbReference type="PROSITE" id="PS50102">
    <property type="entry name" value="RRM"/>
    <property type="match status" value="1"/>
</dbReference>
<accession>A0A914KWB4</accession>
<dbReference type="InterPro" id="IPR012677">
    <property type="entry name" value="Nucleotide-bd_a/b_plait_sf"/>
</dbReference>
<dbReference type="Gene3D" id="3.30.70.330">
    <property type="match status" value="1"/>
</dbReference>
<reference evidence="7" key="1">
    <citation type="submission" date="2022-11" db="UniProtKB">
        <authorList>
            <consortium name="WormBaseParasite"/>
        </authorList>
    </citation>
    <scope>IDENTIFICATION</scope>
</reference>
<evidence type="ECO:0000256" key="4">
    <source>
        <dbReference type="SAM" id="MobiDB-lite"/>
    </source>
</evidence>
<evidence type="ECO:0000256" key="2">
    <source>
        <dbReference type="ARBA" id="ARBA00022884"/>
    </source>
</evidence>
<proteinExistence type="predicted"/>
<evidence type="ECO:0000256" key="3">
    <source>
        <dbReference type="PROSITE-ProRule" id="PRU00176"/>
    </source>
</evidence>
<keyword evidence="6" id="KW-1185">Reference proteome</keyword>
<evidence type="ECO:0000256" key="1">
    <source>
        <dbReference type="ARBA" id="ARBA00022737"/>
    </source>
</evidence>
<sequence length="164" mass="18130">MSTIIIRLQNLPLSAKAADIREFFGDLKIPKGSVNIVGGHLGDAFIGFASDEDARLAMLLDGRLLHNSKIRLMLSSKREMEQVISSAQAFAGKGASMNQTENNQNTFSPPDPSQKESTVKLEAPMTLPLQAVIDMSIRLFLVFHTLNSPQYQHFNNNNQLNKTC</sequence>